<sequence>MLHDTGNTDNGVFERLPIAAACMLLDGTVRCSNRSFRKEMGVASEEPILLHELLELESGQLLEEAKNVAYAQVEQQLTLAGAGERGYQREWLIHLIPIKGRAEEILVCLQDAYPNRHITENLNYLSFYDDITGLPNRSMFMKRLEDAVKESLREDQETALLLMDLDRFKRINETFGPDVGDMLLMQIAARLVRATNGQDIVARMQGDKFASLVTGFESEEQLVRQVESFLACMEEPFYIRDVPIHLTMSIAVVARVNSVNGNSPYMLLQQAELALSRLKKSKISGYLFYSPEMENHTLRQITLEHEMRQALIEGQFQLYYQPQVDMDNRITGVEALVRWNHPLRGMVSPAEFIPLAEENGFIVSLGEWVLEEACNQNKKWQSEGLPPIPVSVNLSVRQFERSNFPHTVKQVLQRTGLQAQYLDLEITETMTLDVTRARHVLNELKKLGVAISIDDFGTGYSSLHYLKSFPINRLKIDQSFVRDLKQDPNDAAIVSAIIALGHQMNLQVIAEGVETVEQLQFLQHHACDEIQGYFFSPPIPGPSFERMLRRQIA</sequence>
<dbReference type="STRING" id="1852522.SAMN06295960_3709"/>
<accession>A0A1X7LKN0</accession>
<keyword evidence="4" id="KW-1185">Reference proteome</keyword>
<dbReference type="EMBL" id="FXAZ01000005">
    <property type="protein sequence ID" value="SMG54411.1"/>
    <property type="molecule type" value="Genomic_DNA"/>
</dbReference>
<feature type="domain" description="GGDEF" evidence="2">
    <location>
        <begin position="156"/>
        <end position="291"/>
    </location>
</feature>
<evidence type="ECO:0000313" key="3">
    <source>
        <dbReference type="EMBL" id="SMG54411.1"/>
    </source>
</evidence>
<feature type="domain" description="EAL" evidence="1">
    <location>
        <begin position="300"/>
        <end position="552"/>
    </location>
</feature>
<evidence type="ECO:0000259" key="1">
    <source>
        <dbReference type="PROSITE" id="PS50883"/>
    </source>
</evidence>
<evidence type="ECO:0000313" key="4">
    <source>
        <dbReference type="Proteomes" id="UP000193834"/>
    </source>
</evidence>
<dbReference type="CDD" id="cd01949">
    <property type="entry name" value="GGDEF"/>
    <property type="match status" value="1"/>
</dbReference>
<dbReference type="InterPro" id="IPR001633">
    <property type="entry name" value="EAL_dom"/>
</dbReference>
<gene>
    <name evidence="3" type="ORF">SAMN06295960_3709</name>
</gene>
<dbReference type="SUPFAM" id="SSF55073">
    <property type="entry name" value="Nucleotide cyclase"/>
    <property type="match status" value="1"/>
</dbReference>
<proteinExistence type="predicted"/>
<dbReference type="SMART" id="SM00267">
    <property type="entry name" value="GGDEF"/>
    <property type="match status" value="1"/>
</dbReference>
<dbReference type="PROSITE" id="PS50883">
    <property type="entry name" value="EAL"/>
    <property type="match status" value="1"/>
</dbReference>
<dbReference type="Gene3D" id="3.20.20.450">
    <property type="entry name" value="EAL domain"/>
    <property type="match status" value="1"/>
</dbReference>
<dbReference type="InterPro" id="IPR000160">
    <property type="entry name" value="GGDEF_dom"/>
</dbReference>
<dbReference type="PANTHER" id="PTHR33121">
    <property type="entry name" value="CYCLIC DI-GMP PHOSPHODIESTERASE PDEF"/>
    <property type="match status" value="1"/>
</dbReference>
<dbReference type="SUPFAM" id="SSF141868">
    <property type="entry name" value="EAL domain-like"/>
    <property type="match status" value="1"/>
</dbReference>
<dbReference type="InterPro" id="IPR029787">
    <property type="entry name" value="Nucleotide_cyclase"/>
</dbReference>
<dbReference type="OrthoDB" id="9759607at2"/>
<dbReference type="Pfam" id="PF00990">
    <property type="entry name" value="GGDEF"/>
    <property type="match status" value="1"/>
</dbReference>
<dbReference type="RefSeq" id="WP_097676250.1">
    <property type="nucleotide sequence ID" value="NZ_FXAZ01000005.1"/>
</dbReference>
<dbReference type="InterPro" id="IPR050706">
    <property type="entry name" value="Cyclic-di-GMP_PDE-like"/>
</dbReference>
<organism evidence="3 4">
    <name type="scientific">Paenibacillus aquistagni</name>
    <dbReference type="NCBI Taxonomy" id="1852522"/>
    <lineage>
        <taxon>Bacteria</taxon>
        <taxon>Bacillati</taxon>
        <taxon>Bacillota</taxon>
        <taxon>Bacilli</taxon>
        <taxon>Bacillales</taxon>
        <taxon>Paenibacillaceae</taxon>
        <taxon>Paenibacillus</taxon>
    </lineage>
</organism>
<protein>
    <submittedName>
        <fullName evidence="3">Diguanylate cyclase (GGDEF) domain-containing protein</fullName>
    </submittedName>
</protein>
<dbReference type="FunFam" id="3.20.20.450:FF:000001">
    <property type="entry name" value="Cyclic di-GMP phosphodiesterase yahA"/>
    <property type="match status" value="1"/>
</dbReference>
<dbReference type="CDD" id="cd01948">
    <property type="entry name" value="EAL"/>
    <property type="match status" value="1"/>
</dbReference>
<dbReference type="Proteomes" id="UP000193834">
    <property type="component" value="Unassembled WGS sequence"/>
</dbReference>
<reference evidence="3 4" key="1">
    <citation type="submission" date="2017-04" db="EMBL/GenBank/DDBJ databases">
        <authorList>
            <person name="Afonso C.L."/>
            <person name="Miller P.J."/>
            <person name="Scott M.A."/>
            <person name="Spackman E."/>
            <person name="Goraichik I."/>
            <person name="Dimitrov K.M."/>
            <person name="Suarez D.L."/>
            <person name="Swayne D.E."/>
        </authorList>
    </citation>
    <scope>NUCLEOTIDE SEQUENCE [LARGE SCALE GENOMIC DNA]</scope>
    <source>
        <strain evidence="3 4">11</strain>
    </source>
</reference>
<name>A0A1X7LKN0_9BACL</name>
<dbReference type="InterPro" id="IPR035919">
    <property type="entry name" value="EAL_sf"/>
</dbReference>
<dbReference type="PANTHER" id="PTHR33121:SF71">
    <property type="entry name" value="OXYGEN SENSOR PROTEIN DOSP"/>
    <property type="match status" value="1"/>
</dbReference>
<dbReference type="Gene3D" id="3.30.70.270">
    <property type="match status" value="1"/>
</dbReference>
<dbReference type="SMART" id="SM00052">
    <property type="entry name" value="EAL"/>
    <property type="match status" value="1"/>
</dbReference>
<dbReference type="Pfam" id="PF00563">
    <property type="entry name" value="EAL"/>
    <property type="match status" value="1"/>
</dbReference>
<evidence type="ECO:0000259" key="2">
    <source>
        <dbReference type="PROSITE" id="PS50887"/>
    </source>
</evidence>
<dbReference type="InterPro" id="IPR043128">
    <property type="entry name" value="Rev_trsase/Diguanyl_cyclase"/>
</dbReference>
<dbReference type="NCBIfam" id="TIGR00254">
    <property type="entry name" value="GGDEF"/>
    <property type="match status" value="1"/>
</dbReference>
<dbReference type="AlphaFoldDB" id="A0A1X7LKN0"/>
<dbReference type="PROSITE" id="PS50887">
    <property type="entry name" value="GGDEF"/>
    <property type="match status" value="1"/>
</dbReference>
<dbReference type="GO" id="GO:0071111">
    <property type="term" value="F:cyclic-guanylate-specific phosphodiesterase activity"/>
    <property type="evidence" value="ECO:0007669"/>
    <property type="project" value="InterPro"/>
</dbReference>